<evidence type="ECO:0008006" key="3">
    <source>
        <dbReference type="Google" id="ProtNLM"/>
    </source>
</evidence>
<organism evidence="1 2">
    <name type="scientific">Actinomadura violacea</name>
    <dbReference type="NCBI Taxonomy" id="2819934"/>
    <lineage>
        <taxon>Bacteria</taxon>
        <taxon>Bacillati</taxon>
        <taxon>Actinomycetota</taxon>
        <taxon>Actinomycetes</taxon>
        <taxon>Streptosporangiales</taxon>
        <taxon>Thermomonosporaceae</taxon>
        <taxon>Actinomadura</taxon>
    </lineage>
</organism>
<accession>A0ABS3RYU7</accession>
<dbReference type="RefSeq" id="WP_208244830.1">
    <property type="nucleotide sequence ID" value="NZ_JAGEPF010000018.1"/>
</dbReference>
<proteinExistence type="predicted"/>
<protein>
    <recommendedName>
        <fullName evidence="3">DUF4145 domain-containing protein</fullName>
    </recommendedName>
</protein>
<keyword evidence="2" id="KW-1185">Reference proteome</keyword>
<sequence length="306" mass="34073">MWDYDSYIGKAKLYFTRAAEHPRVDDDEMPLWLLLGLEFLLGAPLAKISPLLLADVEKAGGASIMAAAGYPSSAAPRTVPTSTVVSRLEIAIPDFTPDLKKEALGLVGLRNEELHTGNSPLSVDAEQWLPNFTRVLEVVCAHLGRDPADLIDQEIIDQGRKLVASQDQKLENEVRKRINEAKAFFERLKPDEISGRRTRGNETQRVLIDTFPEATAFQVVACPACGDPGLARLDAVRTTRERIEDDEIHQEVVYIAGGFTCTTCELALSGTPEIRAAGMQQQYIRRFHEEARDRYLDAYEPDYGND</sequence>
<dbReference type="Proteomes" id="UP000680206">
    <property type="component" value="Unassembled WGS sequence"/>
</dbReference>
<evidence type="ECO:0000313" key="1">
    <source>
        <dbReference type="EMBL" id="MBO2461468.1"/>
    </source>
</evidence>
<comment type="caution">
    <text evidence="1">The sequence shown here is derived from an EMBL/GenBank/DDBJ whole genome shotgun (WGS) entry which is preliminary data.</text>
</comment>
<dbReference type="EMBL" id="JAGEPF010000018">
    <property type="protein sequence ID" value="MBO2461468.1"/>
    <property type="molecule type" value="Genomic_DNA"/>
</dbReference>
<reference evidence="1 2" key="1">
    <citation type="submission" date="2021-03" db="EMBL/GenBank/DDBJ databases">
        <title>Actinomadura violae sp. nov., isolated from lichen in Thailand.</title>
        <authorList>
            <person name="Kanchanasin P."/>
            <person name="Saeng-In P."/>
            <person name="Phongsopitanun W."/>
            <person name="Yuki M."/>
            <person name="Kudo T."/>
            <person name="Ohkuma M."/>
            <person name="Tanasupawat S."/>
        </authorList>
    </citation>
    <scope>NUCLEOTIDE SEQUENCE [LARGE SCALE GENOMIC DNA]</scope>
    <source>
        <strain evidence="1 2">LCR2-06</strain>
    </source>
</reference>
<gene>
    <name evidence="1" type="ORF">J4709_28190</name>
</gene>
<evidence type="ECO:0000313" key="2">
    <source>
        <dbReference type="Proteomes" id="UP000680206"/>
    </source>
</evidence>
<name>A0ABS3RYU7_9ACTN</name>